<evidence type="ECO:0000256" key="4">
    <source>
        <dbReference type="ARBA" id="ARBA00022692"/>
    </source>
</evidence>
<evidence type="ECO:0000256" key="2">
    <source>
        <dbReference type="ARBA" id="ARBA00022448"/>
    </source>
</evidence>
<evidence type="ECO:0000256" key="3">
    <source>
        <dbReference type="ARBA" id="ARBA00022475"/>
    </source>
</evidence>
<evidence type="ECO:0000256" key="7">
    <source>
        <dbReference type="SAM" id="Phobius"/>
    </source>
</evidence>
<dbReference type="RefSeq" id="WP_289962882.1">
    <property type="nucleotide sequence ID" value="NZ_JAUEOZ010000002.1"/>
</dbReference>
<feature type="transmembrane region" description="Helical" evidence="7">
    <location>
        <begin position="338"/>
        <end position="355"/>
    </location>
</feature>
<dbReference type="Pfam" id="PF04632">
    <property type="entry name" value="FUSC"/>
    <property type="match status" value="2"/>
</dbReference>
<feature type="transmembrane region" description="Helical" evidence="7">
    <location>
        <begin position="437"/>
        <end position="457"/>
    </location>
</feature>
<dbReference type="PANTHER" id="PTHR30509:SF9">
    <property type="entry name" value="MULTIDRUG RESISTANCE PROTEIN MDTO"/>
    <property type="match status" value="1"/>
</dbReference>
<accession>A0ABT7Y458</accession>
<evidence type="ECO:0000313" key="8">
    <source>
        <dbReference type="EMBL" id="MDN2482832.1"/>
    </source>
</evidence>
<comment type="caution">
    <text evidence="8">The sequence shown here is derived from an EMBL/GenBank/DDBJ whole genome shotgun (WGS) entry which is preliminary data.</text>
</comment>
<name>A0ABT7Y458_9VIBR</name>
<feature type="transmembrane region" description="Helical" evidence="7">
    <location>
        <begin position="32"/>
        <end position="51"/>
    </location>
</feature>
<evidence type="ECO:0000313" key="9">
    <source>
        <dbReference type="Proteomes" id="UP001169719"/>
    </source>
</evidence>
<organism evidence="8 9">
    <name type="scientific">Vibrio agarivorans</name>
    <dbReference type="NCBI Taxonomy" id="153622"/>
    <lineage>
        <taxon>Bacteria</taxon>
        <taxon>Pseudomonadati</taxon>
        <taxon>Pseudomonadota</taxon>
        <taxon>Gammaproteobacteria</taxon>
        <taxon>Vibrionales</taxon>
        <taxon>Vibrionaceae</taxon>
        <taxon>Vibrio</taxon>
    </lineage>
</organism>
<feature type="transmembrane region" description="Helical" evidence="7">
    <location>
        <begin position="412"/>
        <end position="431"/>
    </location>
</feature>
<dbReference type="InterPro" id="IPR006726">
    <property type="entry name" value="PHBA_efflux_AaeB/fusaric-R"/>
</dbReference>
<feature type="transmembrane region" description="Helical" evidence="7">
    <location>
        <begin position="362"/>
        <end position="381"/>
    </location>
</feature>
<protein>
    <submittedName>
        <fullName evidence="8">FUSC family protein</fullName>
    </submittedName>
</protein>
<feature type="transmembrane region" description="Helical" evidence="7">
    <location>
        <begin position="81"/>
        <end position="97"/>
    </location>
</feature>
<keyword evidence="5 7" id="KW-1133">Transmembrane helix</keyword>
<feature type="transmembrane region" description="Helical" evidence="7">
    <location>
        <begin position="104"/>
        <end position="122"/>
    </location>
</feature>
<dbReference type="Proteomes" id="UP001169719">
    <property type="component" value="Unassembled WGS sequence"/>
</dbReference>
<dbReference type="PANTHER" id="PTHR30509">
    <property type="entry name" value="P-HYDROXYBENZOIC ACID EFFLUX PUMP SUBUNIT-RELATED"/>
    <property type="match status" value="1"/>
</dbReference>
<keyword evidence="2" id="KW-0813">Transport</keyword>
<comment type="subcellular location">
    <subcellularLocation>
        <location evidence="1">Cell membrane</location>
        <topology evidence="1">Multi-pass membrane protein</topology>
    </subcellularLocation>
</comment>
<evidence type="ECO:0000256" key="6">
    <source>
        <dbReference type="ARBA" id="ARBA00023136"/>
    </source>
</evidence>
<proteinExistence type="predicted"/>
<reference evidence="8" key="1">
    <citation type="submission" date="2024-05" db="EMBL/GenBank/DDBJ databases">
        <title>Genome Sequences of Four Agar- Degrading Marine Bacteria.</title>
        <authorList>
            <person name="Phillips E.K."/>
            <person name="Shaffer J.C."/>
            <person name="Henson M.W."/>
            <person name="Temperton B."/>
            <person name="Thrash C.J."/>
            <person name="Martin M.O."/>
        </authorList>
    </citation>
    <scope>NUCLEOTIDE SEQUENCE</scope>
    <source>
        <strain evidence="8">EKP203</strain>
    </source>
</reference>
<keyword evidence="4 7" id="KW-0812">Transmembrane</keyword>
<evidence type="ECO:0000256" key="5">
    <source>
        <dbReference type="ARBA" id="ARBA00022989"/>
    </source>
</evidence>
<feature type="transmembrane region" description="Helical" evidence="7">
    <location>
        <begin position="9"/>
        <end position="26"/>
    </location>
</feature>
<keyword evidence="9" id="KW-1185">Reference proteome</keyword>
<evidence type="ECO:0000256" key="1">
    <source>
        <dbReference type="ARBA" id="ARBA00004651"/>
    </source>
</evidence>
<feature type="transmembrane region" description="Helical" evidence="7">
    <location>
        <begin position="387"/>
        <end position="405"/>
    </location>
</feature>
<keyword evidence="6 7" id="KW-0472">Membrane</keyword>
<dbReference type="EMBL" id="JAUEOZ010000002">
    <property type="protein sequence ID" value="MDN2482832.1"/>
    <property type="molecule type" value="Genomic_DNA"/>
</dbReference>
<keyword evidence="3" id="KW-1003">Cell membrane</keyword>
<gene>
    <name evidence="8" type="ORF">QWJ08_15940</name>
</gene>
<feature type="transmembrane region" description="Helical" evidence="7">
    <location>
        <begin position="58"/>
        <end position="75"/>
    </location>
</feature>
<sequence>MFSRSTQEAIKVAIAISVSIGLAIFFQWEKPYWAGITVFALSIMETYGHSVQKSRNRILGTLLGISVGVTLVSLFSQDRLIFLTLITLYLGFCMVFYNHLKYGYAFKISVPVCFIVASIGVFDSVTTFNLVVLRIQETILGVTVFSLVFRFIWPHTTEEVFFSGYKELKRRLVHLDQHPESFTDEKLVTELAVCKQQAQKLHEILSLPLSYSHRLQYEYDLWQRRVMTLVVFIDYQLQQLNDDNSDAHSDAIRSDNTVRTSLGLADILEHTEVSELDDASAHYFSLVESRYTSIEKHIKQAYREVTFSKPNFVRALKGMSMFVSGLLMWIHLPIPMGPMFPMVMGIFACMLPSLPDVMMKHAFYGVILFGAVYTAEYVLIMPTLSEIWQLCGLYFINTIVLWKVFSSPKHVVYRLLGGNLMMVMTMGALNLTPVYDVTTSISMIVCVMLALLVARFFTDLYKPLLR</sequence>